<proteinExistence type="predicted"/>
<evidence type="ECO:0000256" key="1">
    <source>
        <dbReference type="SAM" id="MobiDB-lite"/>
    </source>
</evidence>
<comment type="caution">
    <text evidence="3">The sequence shown here is derived from an EMBL/GenBank/DDBJ whole genome shotgun (WGS) entry which is preliminary data.</text>
</comment>
<gene>
    <name evidence="3" type="ORF">EVAR_40076_1</name>
</gene>
<evidence type="ECO:0000313" key="3">
    <source>
        <dbReference type="EMBL" id="GBP57548.1"/>
    </source>
</evidence>
<keyword evidence="2" id="KW-0812">Transmembrane</keyword>
<reference evidence="3 4" key="1">
    <citation type="journal article" date="2019" name="Commun. Biol.">
        <title>The bagworm genome reveals a unique fibroin gene that provides high tensile strength.</title>
        <authorList>
            <person name="Kono N."/>
            <person name="Nakamura H."/>
            <person name="Ohtoshi R."/>
            <person name="Tomita M."/>
            <person name="Numata K."/>
            <person name="Arakawa K."/>
        </authorList>
    </citation>
    <scope>NUCLEOTIDE SEQUENCE [LARGE SCALE GENOMIC DNA]</scope>
</reference>
<feature type="region of interest" description="Disordered" evidence="1">
    <location>
        <begin position="1"/>
        <end position="22"/>
    </location>
</feature>
<feature type="transmembrane region" description="Helical" evidence="2">
    <location>
        <begin position="50"/>
        <end position="69"/>
    </location>
</feature>
<keyword evidence="2" id="KW-0472">Membrane</keyword>
<protein>
    <submittedName>
        <fullName evidence="3">Uncharacterized protein</fullName>
    </submittedName>
</protein>
<feature type="compositionally biased region" description="Polar residues" evidence="1">
    <location>
        <begin position="7"/>
        <end position="17"/>
    </location>
</feature>
<dbReference type="EMBL" id="BGZK01000719">
    <property type="protein sequence ID" value="GBP57548.1"/>
    <property type="molecule type" value="Genomic_DNA"/>
</dbReference>
<dbReference type="AlphaFoldDB" id="A0A4C1X1C9"/>
<keyword evidence="4" id="KW-1185">Reference proteome</keyword>
<sequence length="82" mass="9192">MEETPNLELSSCRTRSPSDGLREIHSRRSGLSEMLAMYIRSVTLRKPFSIVRAIVASYLSILLALRHIVLVTNAFKLHPSPG</sequence>
<evidence type="ECO:0000313" key="4">
    <source>
        <dbReference type="Proteomes" id="UP000299102"/>
    </source>
</evidence>
<dbReference type="Proteomes" id="UP000299102">
    <property type="component" value="Unassembled WGS sequence"/>
</dbReference>
<keyword evidence="2" id="KW-1133">Transmembrane helix</keyword>
<name>A0A4C1X1C9_EUMVA</name>
<accession>A0A4C1X1C9</accession>
<organism evidence="3 4">
    <name type="scientific">Eumeta variegata</name>
    <name type="common">Bagworm moth</name>
    <name type="synonym">Eumeta japonica</name>
    <dbReference type="NCBI Taxonomy" id="151549"/>
    <lineage>
        <taxon>Eukaryota</taxon>
        <taxon>Metazoa</taxon>
        <taxon>Ecdysozoa</taxon>
        <taxon>Arthropoda</taxon>
        <taxon>Hexapoda</taxon>
        <taxon>Insecta</taxon>
        <taxon>Pterygota</taxon>
        <taxon>Neoptera</taxon>
        <taxon>Endopterygota</taxon>
        <taxon>Lepidoptera</taxon>
        <taxon>Glossata</taxon>
        <taxon>Ditrysia</taxon>
        <taxon>Tineoidea</taxon>
        <taxon>Psychidae</taxon>
        <taxon>Oiketicinae</taxon>
        <taxon>Eumeta</taxon>
    </lineage>
</organism>
<evidence type="ECO:0000256" key="2">
    <source>
        <dbReference type="SAM" id="Phobius"/>
    </source>
</evidence>